<dbReference type="InterPro" id="IPR011604">
    <property type="entry name" value="PDDEXK-like_dom_sf"/>
</dbReference>
<dbReference type="Gene3D" id="3.90.320.10">
    <property type="match status" value="1"/>
</dbReference>
<accession>A0AAU9TDF8</accession>
<dbReference type="AlphaFoldDB" id="A0AAU9TDF8"/>
<feature type="domain" description="YqaJ viral recombinase" evidence="1">
    <location>
        <begin position="262"/>
        <end position="384"/>
    </location>
</feature>
<dbReference type="GO" id="GO:0006281">
    <property type="term" value="P:DNA repair"/>
    <property type="evidence" value="ECO:0007669"/>
    <property type="project" value="UniProtKB-ARBA"/>
</dbReference>
<dbReference type="CDD" id="cd22343">
    <property type="entry name" value="PDDEXK_lambda_exonuclease-like"/>
    <property type="match status" value="1"/>
</dbReference>
<dbReference type="Pfam" id="PF09588">
    <property type="entry name" value="YqaJ"/>
    <property type="match status" value="1"/>
</dbReference>
<dbReference type="Proteomes" id="UP001153954">
    <property type="component" value="Unassembled WGS sequence"/>
</dbReference>
<protein>
    <recommendedName>
        <fullName evidence="1">YqaJ viral recombinase domain-containing protein</fullName>
    </recommendedName>
</protein>
<dbReference type="InterPro" id="IPR011335">
    <property type="entry name" value="Restrct_endonuc-II-like"/>
</dbReference>
<dbReference type="PANTHER" id="PTHR39953:SF1">
    <property type="entry name" value="RE54151P"/>
    <property type="match status" value="1"/>
</dbReference>
<comment type="caution">
    <text evidence="2">The sequence shown here is derived from an EMBL/GenBank/DDBJ whole genome shotgun (WGS) entry which is preliminary data.</text>
</comment>
<evidence type="ECO:0000313" key="3">
    <source>
        <dbReference type="Proteomes" id="UP001153954"/>
    </source>
</evidence>
<dbReference type="SUPFAM" id="SSF52980">
    <property type="entry name" value="Restriction endonuclease-like"/>
    <property type="match status" value="1"/>
</dbReference>
<keyword evidence="3" id="KW-1185">Reference proteome</keyword>
<dbReference type="EMBL" id="CAKOGL010000002">
    <property type="protein sequence ID" value="CAH2084138.1"/>
    <property type="molecule type" value="Genomic_DNA"/>
</dbReference>
<reference evidence="2" key="1">
    <citation type="submission" date="2022-03" db="EMBL/GenBank/DDBJ databases">
        <authorList>
            <person name="Tunstrom K."/>
        </authorList>
    </citation>
    <scope>NUCLEOTIDE SEQUENCE</scope>
</reference>
<evidence type="ECO:0000313" key="2">
    <source>
        <dbReference type="EMBL" id="CAH2084138.1"/>
    </source>
</evidence>
<name>A0AAU9TDF8_EUPED</name>
<evidence type="ECO:0000259" key="1">
    <source>
        <dbReference type="Pfam" id="PF09588"/>
    </source>
</evidence>
<sequence length="441" mass="49856">MSTNKVEAGFVQAQSDNLPKVDSFMVFDYLSNHCKFTSAEIRGWKLQRSARETYGDDAVGFVQVQRLGNVCTVKAKITPEHRIKSKAYCCTFTCDEKEETVLNVECHDCAAQKGGCKHSVAFLTWLHRRSEEPSPTEKKCYWAKPKLATIGTTTKFIKAKDMAPSSVTIKDNNTDNTNGDQFFQAVVQSLQENSIRNQLSVYVTKNKFKKLSLHNLVHQYKKEGNNVNSANDFIDYCTNKITVEECRKAEEATVSQASSPLWHELRYCRITASKVHEAAYCKTPDGALIEQIFGASVPETLAMKRGKRLESAVRAEVAKTRKIVIENGGFFLKPDWPHLGASPDGLTSEYVVEIKCPSTKKGKESFVKNNVLGSKSKAQIQLQMFFCNKVKGLFCIANENFEINNKVEIFEEEYDENYCTDLLEKSTHFWKTSVFPKLVET</sequence>
<organism evidence="2 3">
    <name type="scientific">Euphydryas editha</name>
    <name type="common">Edith's checkerspot</name>
    <dbReference type="NCBI Taxonomy" id="104508"/>
    <lineage>
        <taxon>Eukaryota</taxon>
        <taxon>Metazoa</taxon>
        <taxon>Ecdysozoa</taxon>
        <taxon>Arthropoda</taxon>
        <taxon>Hexapoda</taxon>
        <taxon>Insecta</taxon>
        <taxon>Pterygota</taxon>
        <taxon>Neoptera</taxon>
        <taxon>Endopterygota</taxon>
        <taxon>Lepidoptera</taxon>
        <taxon>Glossata</taxon>
        <taxon>Ditrysia</taxon>
        <taxon>Papilionoidea</taxon>
        <taxon>Nymphalidae</taxon>
        <taxon>Nymphalinae</taxon>
        <taxon>Euphydryas</taxon>
    </lineage>
</organism>
<gene>
    <name evidence="2" type="ORF">EEDITHA_LOCUS739</name>
</gene>
<dbReference type="InterPro" id="IPR019080">
    <property type="entry name" value="YqaJ_viral_recombinase"/>
</dbReference>
<proteinExistence type="predicted"/>
<dbReference type="PANTHER" id="PTHR39953">
    <property type="entry name" value="RE54151P"/>
    <property type="match status" value="1"/>
</dbReference>